<evidence type="ECO:0000313" key="3">
    <source>
        <dbReference type="Proteomes" id="UP000479710"/>
    </source>
</evidence>
<evidence type="ECO:0000256" key="1">
    <source>
        <dbReference type="SAM" id="MobiDB-lite"/>
    </source>
</evidence>
<gene>
    <name evidence="2" type="ORF">E2562_033979</name>
</gene>
<comment type="caution">
    <text evidence="2">The sequence shown here is derived from an EMBL/GenBank/DDBJ whole genome shotgun (WGS) entry which is preliminary data.</text>
</comment>
<organism evidence="2 3">
    <name type="scientific">Oryza meyeriana var. granulata</name>
    <dbReference type="NCBI Taxonomy" id="110450"/>
    <lineage>
        <taxon>Eukaryota</taxon>
        <taxon>Viridiplantae</taxon>
        <taxon>Streptophyta</taxon>
        <taxon>Embryophyta</taxon>
        <taxon>Tracheophyta</taxon>
        <taxon>Spermatophyta</taxon>
        <taxon>Magnoliopsida</taxon>
        <taxon>Liliopsida</taxon>
        <taxon>Poales</taxon>
        <taxon>Poaceae</taxon>
        <taxon>BOP clade</taxon>
        <taxon>Oryzoideae</taxon>
        <taxon>Oryzeae</taxon>
        <taxon>Oryzinae</taxon>
        <taxon>Oryza</taxon>
        <taxon>Oryza meyeriana</taxon>
    </lineage>
</organism>
<keyword evidence="3" id="KW-1185">Reference proteome</keyword>
<accession>A0A6G1C3F6</accession>
<feature type="compositionally biased region" description="Basic residues" evidence="1">
    <location>
        <begin position="16"/>
        <end position="41"/>
    </location>
</feature>
<reference evidence="2 3" key="1">
    <citation type="submission" date="2019-11" db="EMBL/GenBank/DDBJ databases">
        <title>Whole genome sequence of Oryza granulata.</title>
        <authorList>
            <person name="Li W."/>
        </authorList>
    </citation>
    <scope>NUCLEOTIDE SEQUENCE [LARGE SCALE GENOMIC DNA]</scope>
    <source>
        <strain evidence="3">cv. Menghai</strain>
        <tissue evidence="2">Leaf</tissue>
    </source>
</reference>
<sequence length="135" mass="14872">MQKEKQAESWLAVPRPSKRPRPLAALRRRPRRPLAVPRRRPLPWPLAPPRPTRRSPRRAKVDAMVLAPPDASLVTCEAALVARERAFADACTRTSFGAPGSSVLDADDAMLAARLALHPNPDSQPYAAVESFHAM</sequence>
<evidence type="ECO:0000313" key="2">
    <source>
        <dbReference type="EMBL" id="KAF0894103.1"/>
    </source>
</evidence>
<dbReference type="EMBL" id="SPHZ02000011">
    <property type="protein sequence ID" value="KAF0894103.1"/>
    <property type="molecule type" value="Genomic_DNA"/>
</dbReference>
<dbReference type="AlphaFoldDB" id="A0A6G1C3F6"/>
<name>A0A6G1C3F6_9ORYZ</name>
<proteinExistence type="predicted"/>
<protein>
    <submittedName>
        <fullName evidence="2">Uncharacterized protein</fullName>
    </submittedName>
</protein>
<feature type="region of interest" description="Disordered" evidence="1">
    <location>
        <begin position="1"/>
        <end position="59"/>
    </location>
</feature>
<dbReference type="Proteomes" id="UP000479710">
    <property type="component" value="Unassembled WGS sequence"/>
</dbReference>